<dbReference type="GO" id="GO:0006508">
    <property type="term" value="P:proteolysis"/>
    <property type="evidence" value="ECO:0007669"/>
    <property type="project" value="UniProtKB-KW"/>
</dbReference>
<feature type="repeat" description="TPR" evidence="3">
    <location>
        <begin position="373"/>
        <end position="406"/>
    </location>
</feature>
<dbReference type="InterPro" id="IPR043504">
    <property type="entry name" value="Peptidase_S1_PA_chymotrypsin"/>
</dbReference>
<dbReference type="EMBL" id="SOIP01000379">
    <property type="protein sequence ID" value="TET79996.1"/>
    <property type="molecule type" value="Genomic_DNA"/>
</dbReference>
<evidence type="ECO:0000256" key="3">
    <source>
        <dbReference type="PROSITE-ProRule" id="PRU00339"/>
    </source>
</evidence>
<feature type="repeat" description="TPR" evidence="3">
    <location>
        <begin position="305"/>
        <end position="338"/>
    </location>
</feature>
<evidence type="ECO:0000256" key="1">
    <source>
        <dbReference type="ARBA" id="ARBA00022737"/>
    </source>
</evidence>
<evidence type="ECO:0000313" key="5">
    <source>
        <dbReference type="Proteomes" id="UP000315534"/>
    </source>
</evidence>
<dbReference type="AlphaFoldDB" id="A0A523XL08"/>
<dbReference type="SUPFAM" id="SSF48452">
    <property type="entry name" value="TPR-like"/>
    <property type="match status" value="1"/>
</dbReference>
<dbReference type="PANTHER" id="PTHR44943:SF8">
    <property type="entry name" value="TPR REPEAT-CONTAINING PROTEIN MJ0263"/>
    <property type="match status" value="1"/>
</dbReference>
<dbReference type="InterPro" id="IPR009003">
    <property type="entry name" value="Peptidase_S1_PA"/>
</dbReference>
<dbReference type="Proteomes" id="UP000315534">
    <property type="component" value="Unassembled WGS sequence"/>
</dbReference>
<keyword evidence="2 3" id="KW-0802">TPR repeat</keyword>
<dbReference type="Gene3D" id="1.25.40.10">
    <property type="entry name" value="Tetratricopeptide repeat domain"/>
    <property type="match status" value="1"/>
</dbReference>
<dbReference type="Gene3D" id="2.40.10.10">
    <property type="entry name" value="Trypsin-like serine proteases"/>
    <property type="match status" value="2"/>
</dbReference>
<name>A0A523XL08_UNCT6</name>
<evidence type="ECO:0000256" key="2">
    <source>
        <dbReference type="ARBA" id="ARBA00022803"/>
    </source>
</evidence>
<keyword evidence="4" id="KW-0645">Protease</keyword>
<organism evidence="4 5">
    <name type="scientific">candidate division TA06 bacterium</name>
    <dbReference type="NCBI Taxonomy" id="2250710"/>
    <lineage>
        <taxon>Bacteria</taxon>
        <taxon>Bacteria division TA06</taxon>
    </lineage>
</organism>
<dbReference type="InterPro" id="IPR051685">
    <property type="entry name" value="Ycf3/AcsC/BcsC/TPR_MFPF"/>
</dbReference>
<dbReference type="PROSITE" id="PS50293">
    <property type="entry name" value="TPR_REGION"/>
    <property type="match status" value="2"/>
</dbReference>
<reference evidence="4 5" key="1">
    <citation type="submission" date="2019-03" db="EMBL/GenBank/DDBJ databases">
        <title>Metabolic potential of uncultured bacteria and archaea associated with petroleum seepage in deep-sea sediments.</title>
        <authorList>
            <person name="Dong X."/>
            <person name="Hubert C."/>
        </authorList>
    </citation>
    <scope>NUCLEOTIDE SEQUENCE [LARGE SCALE GENOMIC DNA]</scope>
    <source>
        <strain evidence="4">E29_bin36</strain>
    </source>
</reference>
<dbReference type="InterPro" id="IPR011990">
    <property type="entry name" value="TPR-like_helical_dom_sf"/>
</dbReference>
<gene>
    <name evidence="4" type="ORF">E3J38_06430</name>
</gene>
<keyword evidence="1" id="KW-0677">Repeat</keyword>
<sequence length="487" mass="54914">MTGKSKTAPRAVGCFLIICIASVVSIPTVSSEPTEDELTAIVEQVQLSNVSMLRLDWRGNSSFGGSGFFVDEYGAVFTASHVVENAKRTGVQALTEEIYRINGVLAQDIGRDVILLSTPVPPYALYPLPLASSLPEPGEDVVFVQWPGRTRTGVFEAAPKIPERERLMVITGHTEPGWSGSPVMNTKGEVVGIVISRRDRLTFAAPIMEVAALLSGKSHSFFPWESDASDPPNDSPEDLYWAGRLVQIYGRGRDDGLPYFEQAFEKDPEYAEAYIEAAFCYRSLGRYDKAIDPFKNSIRLRPSDPSLYVWLALTCDWIGRHDDAIRSYRQAIQIDPNDAQKHYYLGNVYSTLQQRDEAIACYEEAIRLDPSGADAYFALVLEYRMLKRYHEAIETYKKQVRVSPTDAEAYRALAFTCGIVGRHGEATQAYEETVRMRAENTHFHYMLALNYMWEVYIWSALGEYHMLKDLDQDKADELFDSICGWYD</sequence>
<dbReference type="InterPro" id="IPR019734">
    <property type="entry name" value="TPR_rpt"/>
</dbReference>
<dbReference type="PROSITE" id="PS50005">
    <property type="entry name" value="TPR"/>
    <property type="match status" value="4"/>
</dbReference>
<dbReference type="SUPFAM" id="SSF50494">
    <property type="entry name" value="Trypsin-like serine proteases"/>
    <property type="match status" value="1"/>
</dbReference>
<comment type="caution">
    <text evidence="4">The sequence shown here is derived from an EMBL/GenBank/DDBJ whole genome shotgun (WGS) entry which is preliminary data.</text>
</comment>
<dbReference type="PANTHER" id="PTHR44943">
    <property type="entry name" value="CELLULOSE SYNTHASE OPERON PROTEIN C"/>
    <property type="match status" value="1"/>
</dbReference>
<dbReference type="Pfam" id="PF13414">
    <property type="entry name" value="TPR_11"/>
    <property type="match status" value="2"/>
</dbReference>
<dbReference type="GO" id="GO:0008233">
    <property type="term" value="F:peptidase activity"/>
    <property type="evidence" value="ECO:0007669"/>
    <property type="project" value="UniProtKB-KW"/>
</dbReference>
<evidence type="ECO:0000313" key="4">
    <source>
        <dbReference type="EMBL" id="TET79996.1"/>
    </source>
</evidence>
<accession>A0A523XL08</accession>
<feature type="repeat" description="TPR" evidence="3">
    <location>
        <begin position="271"/>
        <end position="304"/>
    </location>
</feature>
<feature type="repeat" description="TPR" evidence="3">
    <location>
        <begin position="339"/>
        <end position="372"/>
    </location>
</feature>
<keyword evidence="4" id="KW-0378">Hydrolase</keyword>
<protein>
    <submittedName>
        <fullName evidence="4">Serine protease</fullName>
    </submittedName>
</protein>
<dbReference type="Pfam" id="PF13432">
    <property type="entry name" value="TPR_16"/>
    <property type="match status" value="1"/>
</dbReference>
<dbReference type="SMART" id="SM00028">
    <property type="entry name" value="TPR"/>
    <property type="match status" value="5"/>
</dbReference>
<proteinExistence type="predicted"/>
<dbReference type="Pfam" id="PF13365">
    <property type="entry name" value="Trypsin_2"/>
    <property type="match status" value="1"/>
</dbReference>